<evidence type="ECO:0000313" key="3">
    <source>
        <dbReference type="EMBL" id="ABQ27169.1"/>
    </source>
</evidence>
<feature type="signal peptide" evidence="1">
    <location>
        <begin position="1"/>
        <end position="22"/>
    </location>
</feature>
<gene>
    <name evidence="3" type="ordered locus">Gura_2997</name>
</gene>
<proteinExistence type="predicted"/>
<dbReference type="CDD" id="cd20752">
    <property type="entry name" value="cyt_c'_beta"/>
    <property type="match status" value="1"/>
</dbReference>
<dbReference type="STRING" id="351605.Gura_2997"/>
<dbReference type="EMBL" id="CP000698">
    <property type="protein sequence ID" value="ABQ27169.1"/>
    <property type="molecule type" value="Genomic_DNA"/>
</dbReference>
<keyword evidence="1" id="KW-0732">Signal</keyword>
<feature type="chain" id="PRO_5002682030" description="Cytochrome P460 domain-containing protein" evidence="1">
    <location>
        <begin position="23"/>
        <end position="157"/>
    </location>
</feature>
<dbReference type="AlphaFoldDB" id="A5G5V1"/>
<dbReference type="OrthoDB" id="511546at2"/>
<evidence type="ECO:0000256" key="1">
    <source>
        <dbReference type="SAM" id="SignalP"/>
    </source>
</evidence>
<protein>
    <recommendedName>
        <fullName evidence="2">Cytochrome P460 domain-containing protein</fullName>
    </recommendedName>
</protein>
<dbReference type="KEGG" id="gur:Gura_2997"/>
<organism evidence="3 4">
    <name type="scientific">Geotalea uraniireducens (strain Rf4)</name>
    <name type="common">Geobacter uraniireducens</name>
    <dbReference type="NCBI Taxonomy" id="351605"/>
    <lineage>
        <taxon>Bacteria</taxon>
        <taxon>Pseudomonadati</taxon>
        <taxon>Thermodesulfobacteriota</taxon>
        <taxon>Desulfuromonadia</taxon>
        <taxon>Geobacterales</taxon>
        <taxon>Geobacteraceae</taxon>
        <taxon>Geotalea</taxon>
    </lineage>
</organism>
<dbReference type="HOGENOM" id="CLU_106310_3_0_7"/>
<dbReference type="Gene3D" id="3.50.70.20">
    <property type="entry name" value="Cytochrome P460"/>
    <property type="match status" value="1"/>
</dbReference>
<keyword evidence="4" id="KW-1185">Reference proteome</keyword>
<evidence type="ECO:0000259" key="2">
    <source>
        <dbReference type="Pfam" id="PF16694"/>
    </source>
</evidence>
<name>A5G5V1_GEOUR</name>
<dbReference type="InterPro" id="IPR038142">
    <property type="entry name" value="Cytochrome_P460_sp"/>
</dbReference>
<dbReference type="InterPro" id="IPR032033">
    <property type="entry name" value="Cytochrome_P460"/>
</dbReference>
<dbReference type="Proteomes" id="UP000006695">
    <property type="component" value="Chromosome"/>
</dbReference>
<reference evidence="3 4" key="1">
    <citation type="submission" date="2007-05" db="EMBL/GenBank/DDBJ databases">
        <title>Complete sequence of Geobacter uraniireducens Rf4.</title>
        <authorList>
            <consortium name="US DOE Joint Genome Institute"/>
            <person name="Copeland A."/>
            <person name="Lucas S."/>
            <person name="Lapidus A."/>
            <person name="Barry K."/>
            <person name="Detter J.C."/>
            <person name="Glavina del Rio T."/>
            <person name="Hammon N."/>
            <person name="Israni S."/>
            <person name="Dalin E."/>
            <person name="Tice H."/>
            <person name="Pitluck S."/>
            <person name="Chertkov O."/>
            <person name="Brettin T."/>
            <person name="Bruce D."/>
            <person name="Han C."/>
            <person name="Schmutz J."/>
            <person name="Larimer F."/>
            <person name="Land M."/>
            <person name="Hauser L."/>
            <person name="Kyrpides N."/>
            <person name="Mikhailova N."/>
            <person name="Shelobolina E."/>
            <person name="Aklujkar M."/>
            <person name="Lovley D."/>
            <person name="Richardson P."/>
        </authorList>
    </citation>
    <scope>NUCLEOTIDE SEQUENCE [LARGE SCALE GENOMIC DNA]</scope>
    <source>
        <strain evidence="4">ATCC BAA-1134 / JCM 13001 / Rf4</strain>
    </source>
</reference>
<accession>A5G5V1</accession>
<dbReference type="Pfam" id="PF16694">
    <property type="entry name" value="Cytochrome_P460"/>
    <property type="match status" value="1"/>
</dbReference>
<sequence length="157" mass="17627">MKKTVVMLVAASLVLAASLVSAAEKASLPKGYEKWEKSKQKIVNDKKSLFYGIHYTYVDKKALKAFKTGGKYPEGSRFVVDYYNIREEGGKPVQGKKNMVVLMKKDKKFKETGGWQFAGFNPDGRPSAVDPVKNCYECHLKEAKDADLVISKYADFK</sequence>
<evidence type="ECO:0000313" key="4">
    <source>
        <dbReference type="Proteomes" id="UP000006695"/>
    </source>
</evidence>
<dbReference type="RefSeq" id="WP_011939838.1">
    <property type="nucleotide sequence ID" value="NC_009483.1"/>
</dbReference>
<feature type="domain" description="Cytochrome P460" evidence="2">
    <location>
        <begin position="29"/>
        <end position="150"/>
    </location>
</feature>